<keyword evidence="2" id="KW-1185">Reference proteome</keyword>
<evidence type="ECO:0000313" key="2">
    <source>
        <dbReference type="Proteomes" id="UP001174136"/>
    </source>
</evidence>
<dbReference type="AlphaFoldDB" id="A0AA47N2P8"/>
<reference evidence="1" key="1">
    <citation type="journal article" date="2023" name="Front. Mar. Sci.">
        <title>A new Merluccius polli reference genome to investigate the effects of global change in West African waters.</title>
        <authorList>
            <person name="Mateo J.L."/>
            <person name="Blanco-Fernandez C."/>
            <person name="Garcia-Vazquez E."/>
            <person name="Machado-Schiaffino G."/>
        </authorList>
    </citation>
    <scope>NUCLEOTIDE SEQUENCE</scope>
    <source>
        <strain evidence="1">C29</strain>
        <tissue evidence="1">Fin</tissue>
    </source>
</reference>
<sequence>MLLEDDSVDTRREVAIRCIIVYLREKEEDLFKEYMIGEDITNELMKIVIARGGTPSYPTTAKIVIEGNKVLEGLDVARACALLMGLIYALNLSYPRLLKHTFELFQKVFLELDGLKASPRVMSVKNQLLY</sequence>
<dbReference type="Proteomes" id="UP001174136">
    <property type="component" value="Unassembled WGS sequence"/>
</dbReference>
<evidence type="ECO:0000313" key="1">
    <source>
        <dbReference type="EMBL" id="KAK0150775.1"/>
    </source>
</evidence>
<dbReference type="PANTHER" id="PTHR31025:SF31">
    <property type="entry name" value="SI:CH211-166E11.5"/>
    <property type="match status" value="1"/>
</dbReference>
<protein>
    <submittedName>
        <fullName evidence="1">Uncharacterized protein</fullName>
    </submittedName>
</protein>
<dbReference type="PANTHER" id="PTHR31025">
    <property type="entry name" value="SI:CH211-196P9.1-RELATED"/>
    <property type="match status" value="1"/>
</dbReference>
<proteinExistence type="predicted"/>
<name>A0AA47N2P8_MERPO</name>
<comment type="caution">
    <text evidence="1">The sequence shown here is derived from an EMBL/GenBank/DDBJ whole genome shotgun (WGS) entry which is preliminary data.</text>
</comment>
<accession>A0AA47N2P8</accession>
<gene>
    <name evidence="1" type="ORF">N1851_008118</name>
</gene>
<organism evidence="1 2">
    <name type="scientific">Merluccius polli</name>
    <name type="common">Benguela hake</name>
    <name type="synonym">Merluccius cadenati</name>
    <dbReference type="NCBI Taxonomy" id="89951"/>
    <lineage>
        <taxon>Eukaryota</taxon>
        <taxon>Metazoa</taxon>
        <taxon>Chordata</taxon>
        <taxon>Craniata</taxon>
        <taxon>Vertebrata</taxon>
        <taxon>Euteleostomi</taxon>
        <taxon>Actinopterygii</taxon>
        <taxon>Neopterygii</taxon>
        <taxon>Teleostei</taxon>
        <taxon>Neoteleostei</taxon>
        <taxon>Acanthomorphata</taxon>
        <taxon>Zeiogadaria</taxon>
        <taxon>Gadariae</taxon>
        <taxon>Gadiformes</taxon>
        <taxon>Gadoidei</taxon>
        <taxon>Merlucciidae</taxon>
        <taxon>Merluccius</taxon>
    </lineage>
</organism>
<dbReference type="EMBL" id="JAOPHQ010001439">
    <property type="protein sequence ID" value="KAK0150775.1"/>
    <property type="molecule type" value="Genomic_DNA"/>
</dbReference>